<sequence>FIQRRSSISKAFKLTNSTVSLSQSAIWILIINRLSTNLSVLYPFQMDFSGLHDSHLSSLVKSTLEKFQLICCYFLTSSVIDQTYINEIVKRSRLVVIRSSLVVINSFYDPD</sequence>
<dbReference type="EnsemblMetazoa" id="CLYHEMT009031.1">
    <property type="protein sequence ID" value="CLYHEMP009031.1"/>
    <property type="gene ID" value="CLYHEMG009031"/>
</dbReference>
<protein>
    <submittedName>
        <fullName evidence="1">Uncharacterized protein</fullName>
    </submittedName>
</protein>
<dbReference type="AlphaFoldDB" id="A0A7M5VAL3"/>
<reference evidence="1" key="1">
    <citation type="submission" date="2021-01" db="UniProtKB">
        <authorList>
            <consortium name="EnsemblMetazoa"/>
        </authorList>
    </citation>
    <scope>IDENTIFICATION</scope>
</reference>
<evidence type="ECO:0000313" key="2">
    <source>
        <dbReference type="Proteomes" id="UP000594262"/>
    </source>
</evidence>
<evidence type="ECO:0000313" key="1">
    <source>
        <dbReference type="EnsemblMetazoa" id="CLYHEMP009031.1"/>
    </source>
</evidence>
<keyword evidence="2" id="KW-1185">Reference proteome</keyword>
<organism evidence="1 2">
    <name type="scientific">Clytia hemisphaerica</name>
    <dbReference type="NCBI Taxonomy" id="252671"/>
    <lineage>
        <taxon>Eukaryota</taxon>
        <taxon>Metazoa</taxon>
        <taxon>Cnidaria</taxon>
        <taxon>Hydrozoa</taxon>
        <taxon>Hydroidolina</taxon>
        <taxon>Leptothecata</taxon>
        <taxon>Obeliida</taxon>
        <taxon>Clytiidae</taxon>
        <taxon>Clytia</taxon>
    </lineage>
</organism>
<name>A0A7M5VAL3_9CNID</name>
<accession>A0A7M5VAL3</accession>
<proteinExistence type="predicted"/>
<dbReference type="Proteomes" id="UP000594262">
    <property type="component" value="Unplaced"/>
</dbReference>